<dbReference type="EMBL" id="JAVHNR010000011">
    <property type="protein sequence ID" value="KAK6330959.1"/>
    <property type="molecule type" value="Genomic_DNA"/>
</dbReference>
<evidence type="ECO:0000313" key="2">
    <source>
        <dbReference type="Proteomes" id="UP001313282"/>
    </source>
</evidence>
<evidence type="ECO:0000313" key="1">
    <source>
        <dbReference type="EMBL" id="KAK6330959.1"/>
    </source>
</evidence>
<dbReference type="Proteomes" id="UP001313282">
    <property type="component" value="Unassembled WGS sequence"/>
</dbReference>
<reference evidence="1 2" key="1">
    <citation type="submission" date="2019-10" db="EMBL/GenBank/DDBJ databases">
        <authorList>
            <person name="Palmer J.M."/>
        </authorList>
    </citation>
    <scope>NUCLEOTIDE SEQUENCE [LARGE SCALE GENOMIC DNA]</scope>
    <source>
        <strain evidence="1 2">TWF718</strain>
    </source>
</reference>
<keyword evidence="2" id="KW-1185">Reference proteome</keyword>
<proteinExistence type="predicted"/>
<dbReference type="AlphaFoldDB" id="A0AAN8NLH5"/>
<name>A0AAN8NLH5_9PEZI</name>
<protein>
    <submittedName>
        <fullName evidence="1">Uncharacterized protein</fullName>
    </submittedName>
</protein>
<accession>A0AAN8NLH5</accession>
<organism evidence="1 2">
    <name type="scientific">Orbilia javanica</name>
    <dbReference type="NCBI Taxonomy" id="47235"/>
    <lineage>
        <taxon>Eukaryota</taxon>
        <taxon>Fungi</taxon>
        <taxon>Dikarya</taxon>
        <taxon>Ascomycota</taxon>
        <taxon>Pezizomycotina</taxon>
        <taxon>Orbiliomycetes</taxon>
        <taxon>Orbiliales</taxon>
        <taxon>Orbiliaceae</taxon>
        <taxon>Orbilia</taxon>
    </lineage>
</organism>
<sequence length="237" mass="27583">MVCQLAPTAPEVIQSIWEPWYPELPKNLPGRYIPYEAFIVTCPARPGYIQDTIFPANSRCNTPAYVTLNVTHEYCASPRQVQLFIYGWHWMLFDTLRGDLKEQWKLGLNIPSALNYDPSRNRWGVPWSKSMRSRMFGKGWIYRGWRGNVVNSIKDGLKKVMFCGEVRVPRKKTWKTGDGAEWTALDVSRLFSKNWKERRRLGRLWATVVIPCLCKGCEIARAWESKRARQLAKARGR</sequence>
<gene>
    <name evidence="1" type="ORF">TWF718_003153</name>
</gene>
<comment type="caution">
    <text evidence="1">The sequence shown here is derived from an EMBL/GenBank/DDBJ whole genome shotgun (WGS) entry which is preliminary data.</text>
</comment>